<dbReference type="InterPro" id="IPR013783">
    <property type="entry name" value="Ig-like_fold"/>
</dbReference>
<organism evidence="6 7">
    <name type="scientific">Crenichthys baileyi</name>
    <name type="common">White River springfish</name>
    <dbReference type="NCBI Taxonomy" id="28760"/>
    <lineage>
        <taxon>Eukaryota</taxon>
        <taxon>Metazoa</taxon>
        <taxon>Chordata</taxon>
        <taxon>Craniata</taxon>
        <taxon>Vertebrata</taxon>
        <taxon>Euteleostomi</taxon>
        <taxon>Actinopterygii</taxon>
        <taxon>Neopterygii</taxon>
        <taxon>Teleostei</taxon>
        <taxon>Neoteleostei</taxon>
        <taxon>Acanthomorphata</taxon>
        <taxon>Ovalentaria</taxon>
        <taxon>Atherinomorphae</taxon>
        <taxon>Cyprinodontiformes</taxon>
        <taxon>Goodeidae</taxon>
        <taxon>Crenichthys</taxon>
    </lineage>
</organism>
<gene>
    <name evidence="6" type="ORF">CRENBAI_025649</name>
</gene>
<accession>A0AAV9SJS7</accession>
<dbReference type="GO" id="GO:0001817">
    <property type="term" value="P:regulation of cytokine production"/>
    <property type="evidence" value="ECO:0007669"/>
    <property type="project" value="TreeGrafter"/>
</dbReference>
<dbReference type="InterPro" id="IPR007110">
    <property type="entry name" value="Ig-like_dom"/>
</dbReference>
<reference evidence="6 7" key="1">
    <citation type="submission" date="2021-06" db="EMBL/GenBank/DDBJ databases">
        <authorList>
            <person name="Palmer J.M."/>
        </authorList>
    </citation>
    <scope>NUCLEOTIDE SEQUENCE [LARGE SCALE GENOMIC DNA]</scope>
    <source>
        <strain evidence="6 7">MEX-2019</strain>
        <tissue evidence="6">Muscle</tissue>
    </source>
</reference>
<evidence type="ECO:0000313" key="6">
    <source>
        <dbReference type="EMBL" id="KAK5621607.1"/>
    </source>
</evidence>
<dbReference type="AlphaFoldDB" id="A0AAV9SJS7"/>
<name>A0AAV9SJS7_9TELE</name>
<dbReference type="EMBL" id="JAHHUM010000298">
    <property type="protein sequence ID" value="KAK5621607.1"/>
    <property type="molecule type" value="Genomic_DNA"/>
</dbReference>
<dbReference type="InterPro" id="IPR036179">
    <property type="entry name" value="Ig-like_dom_sf"/>
</dbReference>
<dbReference type="Proteomes" id="UP001311232">
    <property type="component" value="Unassembled WGS sequence"/>
</dbReference>
<dbReference type="InterPro" id="IPR003599">
    <property type="entry name" value="Ig_sub"/>
</dbReference>
<dbReference type="SUPFAM" id="SSF48726">
    <property type="entry name" value="Immunoglobulin"/>
    <property type="match status" value="1"/>
</dbReference>
<evidence type="ECO:0000256" key="3">
    <source>
        <dbReference type="ARBA" id="ARBA00023319"/>
    </source>
</evidence>
<dbReference type="GO" id="GO:0005102">
    <property type="term" value="F:signaling receptor binding"/>
    <property type="evidence" value="ECO:0007669"/>
    <property type="project" value="TreeGrafter"/>
</dbReference>
<dbReference type="GO" id="GO:0009897">
    <property type="term" value="C:external side of plasma membrane"/>
    <property type="evidence" value="ECO:0007669"/>
    <property type="project" value="TreeGrafter"/>
</dbReference>
<evidence type="ECO:0000256" key="4">
    <source>
        <dbReference type="SAM" id="MobiDB-lite"/>
    </source>
</evidence>
<dbReference type="GO" id="GO:0050852">
    <property type="term" value="P:T cell receptor signaling pathway"/>
    <property type="evidence" value="ECO:0007669"/>
    <property type="project" value="TreeGrafter"/>
</dbReference>
<proteinExistence type="predicted"/>
<evidence type="ECO:0000259" key="5">
    <source>
        <dbReference type="PROSITE" id="PS50835"/>
    </source>
</evidence>
<dbReference type="SMART" id="SM00406">
    <property type="entry name" value="IGv"/>
    <property type="match status" value="1"/>
</dbReference>
<comment type="caution">
    <text evidence="6">The sequence shown here is derived from an EMBL/GenBank/DDBJ whole genome shotgun (WGS) entry which is preliminary data.</text>
</comment>
<dbReference type="SMART" id="SM00409">
    <property type="entry name" value="IG"/>
    <property type="match status" value="1"/>
</dbReference>
<keyword evidence="7" id="KW-1185">Reference proteome</keyword>
<feature type="domain" description="Ig-like" evidence="5">
    <location>
        <begin position="5"/>
        <end position="105"/>
    </location>
</feature>
<evidence type="ECO:0000313" key="7">
    <source>
        <dbReference type="Proteomes" id="UP001311232"/>
    </source>
</evidence>
<dbReference type="InterPro" id="IPR013106">
    <property type="entry name" value="Ig_V-set"/>
</dbReference>
<keyword evidence="2" id="KW-0472">Membrane</keyword>
<dbReference type="PROSITE" id="PS50835">
    <property type="entry name" value="IG_LIKE"/>
    <property type="match status" value="1"/>
</dbReference>
<dbReference type="InterPro" id="IPR050504">
    <property type="entry name" value="IgSF_BTN/MOG"/>
</dbReference>
<dbReference type="InterPro" id="IPR003598">
    <property type="entry name" value="Ig_sub2"/>
</dbReference>
<evidence type="ECO:0000256" key="2">
    <source>
        <dbReference type="ARBA" id="ARBA00023136"/>
    </source>
</evidence>
<feature type="region of interest" description="Disordered" evidence="4">
    <location>
        <begin position="1"/>
        <end position="25"/>
    </location>
</feature>
<dbReference type="Gene3D" id="2.60.40.10">
    <property type="entry name" value="Immunoglobulins"/>
    <property type="match status" value="1"/>
</dbReference>
<sequence>MRTKPKRGSDRSSGQRNINAEPGQNIVLPCRAPDSRPVIVVEWTRNGLGSHSVYLYRDAQIDQLNQHPTFKNRVELQDREMKDGDVSLTLRNVTSDDRGTYECRVVQLGARRFNLDDSPTSIINLDVAPREFLSVFVWIRVFSSVLVAEAETHPGALSSQSSTCWLCFDTKQQSSFPDLSGVSRGKETPP</sequence>
<dbReference type="Pfam" id="PF07686">
    <property type="entry name" value="V-set"/>
    <property type="match status" value="1"/>
</dbReference>
<evidence type="ECO:0000256" key="1">
    <source>
        <dbReference type="ARBA" id="ARBA00004370"/>
    </source>
</evidence>
<protein>
    <recommendedName>
        <fullName evidence="5">Ig-like domain-containing protein</fullName>
    </recommendedName>
</protein>
<dbReference type="SMART" id="SM00408">
    <property type="entry name" value="IGc2"/>
    <property type="match status" value="1"/>
</dbReference>
<dbReference type="PANTHER" id="PTHR24100:SF151">
    <property type="entry name" value="ICOS LIGAND"/>
    <property type="match status" value="1"/>
</dbReference>
<keyword evidence="3" id="KW-0393">Immunoglobulin domain</keyword>
<comment type="subcellular location">
    <subcellularLocation>
        <location evidence="1">Membrane</location>
    </subcellularLocation>
</comment>
<dbReference type="PANTHER" id="PTHR24100">
    <property type="entry name" value="BUTYROPHILIN"/>
    <property type="match status" value="1"/>
</dbReference>